<dbReference type="EMBL" id="FOWC01000017">
    <property type="protein sequence ID" value="SFQ63827.1"/>
    <property type="molecule type" value="Genomic_DNA"/>
</dbReference>
<dbReference type="OrthoDB" id="3471694at2"/>
<sequence>MRKIVAGLSVSLDGVTESPPGWMMLNHEADEVIRASIAESDAVLLGRNTYADFARRWPGQGGSSPMAAFLNNTPKYVVSSTLTEVRWSGSRLLGTDVAAELNALKRKRGKNIHIPGSPRLVRSLLPAGLLDELNLLIHPIVLGSGARLFSEVSSRADLELIASRTFGNGVLSVTYRPKH</sequence>
<organism evidence="2 3">
    <name type="scientific">Amycolatopsis rubida</name>
    <dbReference type="NCBI Taxonomy" id="112413"/>
    <lineage>
        <taxon>Bacteria</taxon>
        <taxon>Bacillati</taxon>
        <taxon>Actinomycetota</taxon>
        <taxon>Actinomycetes</taxon>
        <taxon>Pseudonocardiales</taxon>
        <taxon>Pseudonocardiaceae</taxon>
        <taxon>Amycolatopsis</taxon>
    </lineage>
</organism>
<feature type="domain" description="Bacterial bifunctional deaminase-reductase C-terminal" evidence="1">
    <location>
        <begin position="3"/>
        <end position="171"/>
    </location>
</feature>
<dbReference type="SUPFAM" id="SSF53597">
    <property type="entry name" value="Dihydrofolate reductase-like"/>
    <property type="match status" value="1"/>
</dbReference>
<dbReference type="PANTHER" id="PTHR38011:SF11">
    <property type="entry name" value="2,5-DIAMINO-6-RIBOSYLAMINO-4(3H)-PYRIMIDINONE 5'-PHOSPHATE REDUCTASE"/>
    <property type="match status" value="1"/>
</dbReference>
<dbReference type="InterPro" id="IPR050765">
    <property type="entry name" value="Riboflavin_Biosynth_HTPR"/>
</dbReference>
<proteinExistence type="predicted"/>
<dbReference type="Gene3D" id="3.40.430.10">
    <property type="entry name" value="Dihydrofolate Reductase, subunit A"/>
    <property type="match status" value="1"/>
</dbReference>
<dbReference type="PANTHER" id="PTHR38011">
    <property type="entry name" value="DIHYDROFOLATE REDUCTASE FAMILY PROTEIN (AFU_ORTHOLOGUE AFUA_8G06820)"/>
    <property type="match status" value="1"/>
</dbReference>
<dbReference type="GO" id="GO:0009231">
    <property type="term" value="P:riboflavin biosynthetic process"/>
    <property type="evidence" value="ECO:0007669"/>
    <property type="project" value="InterPro"/>
</dbReference>
<dbReference type="InterPro" id="IPR002734">
    <property type="entry name" value="RibDG_C"/>
</dbReference>
<gene>
    <name evidence="2" type="ORF">SAMN05421854_117112</name>
</gene>
<evidence type="ECO:0000313" key="3">
    <source>
        <dbReference type="Proteomes" id="UP000199137"/>
    </source>
</evidence>
<dbReference type="Proteomes" id="UP000199137">
    <property type="component" value="Unassembled WGS sequence"/>
</dbReference>
<dbReference type="AlphaFoldDB" id="A0A1I6A5M2"/>
<name>A0A1I6A5M2_9PSEU</name>
<dbReference type="RefSeq" id="WP_093576641.1">
    <property type="nucleotide sequence ID" value="NZ_FOWC01000017.1"/>
</dbReference>
<accession>A0A1I6A5M2</accession>
<evidence type="ECO:0000313" key="2">
    <source>
        <dbReference type="EMBL" id="SFQ63827.1"/>
    </source>
</evidence>
<protein>
    <submittedName>
        <fullName evidence="2">Dihydrofolate reductase</fullName>
    </submittedName>
</protein>
<reference evidence="2 3" key="1">
    <citation type="submission" date="2016-10" db="EMBL/GenBank/DDBJ databases">
        <authorList>
            <person name="de Groot N.N."/>
        </authorList>
    </citation>
    <scope>NUCLEOTIDE SEQUENCE [LARGE SCALE GENOMIC DNA]</scope>
    <source>
        <strain evidence="2 3">DSM 44637</strain>
    </source>
</reference>
<dbReference type="InterPro" id="IPR024072">
    <property type="entry name" value="DHFR-like_dom_sf"/>
</dbReference>
<dbReference type="STRING" id="112413.SAMN05421854_117112"/>
<dbReference type="Pfam" id="PF01872">
    <property type="entry name" value="RibD_C"/>
    <property type="match status" value="1"/>
</dbReference>
<evidence type="ECO:0000259" key="1">
    <source>
        <dbReference type="Pfam" id="PF01872"/>
    </source>
</evidence>
<dbReference type="GO" id="GO:0008703">
    <property type="term" value="F:5-amino-6-(5-phosphoribosylamino)uracil reductase activity"/>
    <property type="evidence" value="ECO:0007669"/>
    <property type="project" value="InterPro"/>
</dbReference>